<comment type="caution">
    <text evidence="1">The sequence shown here is derived from an EMBL/GenBank/DDBJ whole genome shotgun (WGS) entry which is preliminary data.</text>
</comment>
<proteinExistence type="predicted"/>
<protein>
    <recommendedName>
        <fullName evidence="3">Dystroglycan-type cadherin-like domain-containing protein</fullName>
    </recommendedName>
</protein>
<dbReference type="InterPro" id="IPR013783">
    <property type="entry name" value="Ig-like_fold"/>
</dbReference>
<accession>A0A813KRE3</accession>
<gene>
    <name evidence="1" type="ORF">PGLA2088_LOCUS35016</name>
</gene>
<evidence type="ECO:0000313" key="2">
    <source>
        <dbReference type="Proteomes" id="UP000626109"/>
    </source>
</evidence>
<name>A0A813KRE3_POLGL</name>
<dbReference type="EMBL" id="CAJNNW010031733">
    <property type="protein sequence ID" value="CAE8708645.1"/>
    <property type="molecule type" value="Genomic_DNA"/>
</dbReference>
<dbReference type="Proteomes" id="UP000626109">
    <property type="component" value="Unassembled WGS sequence"/>
</dbReference>
<feature type="non-terminal residue" evidence="1">
    <location>
        <position position="1"/>
    </location>
</feature>
<evidence type="ECO:0000313" key="1">
    <source>
        <dbReference type="EMBL" id="CAE8708645.1"/>
    </source>
</evidence>
<reference evidence="1" key="1">
    <citation type="submission" date="2021-02" db="EMBL/GenBank/DDBJ databases">
        <authorList>
            <person name="Dougan E. K."/>
            <person name="Rhodes N."/>
            <person name="Thang M."/>
            <person name="Chan C."/>
        </authorList>
    </citation>
    <scope>NUCLEOTIDE SEQUENCE</scope>
</reference>
<evidence type="ECO:0008006" key="3">
    <source>
        <dbReference type="Google" id="ProtNLM"/>
    </source>
</evidence>
<sequence length="320" mass="33834">ATGVISGVSSMRAAMAVYQVTCRNDGGEASSGLSLEVSLRPPSALCFPELVDNRLWAKAQVTLTPKVSGAPTAFTVSPDLPLGLSFDAATGVISGAPALVSESSNWTVEAGNDAGMCSAELVFSVQLAPPSSLSYPSAEKEYLLLRPLQLLPALDGEAAEFSVSPVLPPGLILDARTGEISGTPSEISDEMTFEVSACNVSGAAATTLTFAVRLPPPSALACARSSMFNGRKKLRPSPIWLRSGWDGTLDLRRKAQIAYGRPSDHSGEVVVLRSRTFNIDKTIFGSLDQALPRIMAKDRLSIEIYWSDQVAARISEAFAK</sequence>
<dbReference type="Gene3D" id="2.60.40.10">
    <property type="entry name" value="Immunoglobulins"/>
    <property type="match status" value="2"/>
</dbReference>
<dbReference type="AlphaFoldDB" id="A0A813KRE3"/>
<organism evidence="1 2">
    <name type="scientific">Polarella glacialis</name>
    <name type="common">Dinoflagellate</name>
    <dbReference type="NCBI Taxonomy" id="89957"/>
    <lineage>
        <taxon>Eukaryota</taxon>
        <taxon>Sar</taxon>
        <taxon>Alveolata</taxon>
        <taxon>Dinophyceae</taxon>
        <taxon>Suessiales</taxon>
        <taxon>Suessiaceae</taxon>
        <taxon>Polarella</taxon>
    </lineage>
</organism>
<feature type="non-terminal residue" evidence="1">
    <location>
        <position position="320"/>
    </location>
</feature>
<dbReference type="Pfam" id="PF05345">
    <property type="entry name" value="He_PIG"/>
    <property type="match status" value="2"/>
</dbReference>